<comment type="caution">
    <text evidence="2">The sequence shown here is derived from an EMBL/GenBank/DDBJ whole genome shotgun (WGS) entry which is preliminary data.</text>
</comment>
<evidence type="ECO:0008006" key="4">
    <source>
        <dbReference type="Google" id="ProtNLM"/>
    </source>
</evidence>
<organism evidence="2 3">
    <name type="scientific">Plantactinospora alkalitolerans</name>
    <dbReference type="NCBI Taxonomy" id="2789879"/>
    <lineage>
        <taxon>Bacteria</taxon>
        <taxon>Bacillati</taxon>
        <taxon>Actinomycetota</taxon>
        <taxon>Actinomycetes</taxon>
        <taxon>Micromonosporales</taxon>
        <taxon>Micromonosporaceae</taxon>
        <taxon>Plantactinospora</taxon>
    </lineage>
</organism>
<reference evidence="2 3" key="1">
    <citation type="submission" date="2020-11" db="EMBL/GenBank/DDBJ databases">
        <title>A novel isolate from a Black sea contaminated sediment with potential to produce alkanes: Plantactinospora alkalitolerans sp. nov.</title>
        <authorList>
            <person name="Carro L."/>
            <person name="Veyisoglu A."/>
            <person name="Guven K."/>
            <person name="Schumann P."/>
            <person name="Klenk H.-P."/>
            <person name="Sahin N."/>
        </authorList>
    </citation>
    <scope>NUCLEOTIDE SEQUENCE [LARGE SCALE GENOMIC DNA]</scope>
    <source>
        <strain evidence="2 3">S1510</strain>
    </source>
</reference>
<feature type="compositionally biased region" description="Low complexity" evidence="1">
    <location>
        <begin position="16"/>
        <end position="39"/>
    </location>
</feature>
<feature type="compositionally biased region" description="Pro residues" evidence="1">
    <location>
        <begin position="1"/>
        <end position="15"/>
    </location>
</feature>
<protein>
    <recommendedName>
        <fullName evidence="4">Serine/threonine protein kinase</fullName>
    </recommendedName>
</protein>
<feature type="non-terminal residue" evidence="2">
    <location>
        <position position="1"/>
    </location>
</feature>
<evidence type="ECO:0000313" key="3">
    <source>
        <dbReference type="Proteomes" id="UP000638560"/>
    </source>
</evidence>
<feature type="compositionally biased region" description="Polar residues" evidence="1">
    <location>
        <begin position="51"/>
        <end position="60"/>
    </location>
</feature>
<evidence type="ECO:0000313" key="2">
    <source>
        <dbReference type="EMBL" id="MBF9129783.1"/>
    </source>
</evidence>
<keyword evidence="3" id="KW-1185">Reference proteome</keyword>
<name>A0ABS0GU90_9ACTN</name>
<proteinExistence type="predicted"/>
<dbReference type="Proteomes" id="UP000638560">
    <property type="component" value="Unassembled WGS sequence"/>
</dbReference>
<evidence type="ECO:0000256" key="1">
    <source>
        <dbReference type="SAM" id="MobiDB-lite"/>
    </source>
</evidence>
<dbReference type="EMBL" id="JADPUN010000133">
    <property type="protein sequence ID" value="MBF9129783.1"/>
    <property type="molecule type" value="Genomic_DNA"/>
</dbReference>
<feature type="region of interest" description="Disordered" evidence="1">
    <location>
        <begin position="1"/>
        <end position="71"/>
    </location>
</feature>
<sequence length="227" mass="24787">AEPTSPPGTVPPTSVPTPTGATPTATPGGQTTGTTVRPPTSIPDRAFLTQPRDTSTGQSRRSPEWQRPLPDLCDRKFGADASIVTRRSLMYVYGNPPTRAGDVPNGYLVQTITSYRDRAAATFMDQLADAVRDCRQEVDGPRTTRYSLLTPPDQGDEALLIRIRHDVVDINTDEVTGTADNLVTVVRTGPVVTILHDIAWESGFETEPEVMRNFTRLAADNIDAWLR</sequence>
<accession>A0ABS0GU90</accession>
<gene>
    <name evidence="2" type="ORF">I0C86_12550</name>
</gene>